<dbReference type="Gene3D" id="3.10.180.10">
    <property type="entry name" value="2,3-Dihydroxybiphenyl 1,2-Dioxygenase, domain 1"/>
    <property type="match status" value="1"/>
</dbReference>
<proteinExistence type="predicted"/>
<evidence type="ECO:0000259" key="1">
    <source>
        <dbReference type="PROSITE" id="PS51819"/>
    </source>
</evidence>
<dbReference type="PROSITE" id="PS51819">
    <property type="entry name" value="VOC"/>
    <property type="match status" value="1"/>
</dbReference>
<evidence type="ECO:0000313" key="3">
    <source>
        <dbReference type="Proteomes" id="UP000782312"/>
    </source>
</evidence>
<name>A0A932MPW1_UNCTE</name>
<gene>
    <name evidence="2" type="ORF">HYZ11_07985</name>
</gene>
<dbReference type="Pfam" id="PF00903">
    <property type="entry name" value="Glyoxalase"/>
    <property type="match status" value="1"/>
</dbReference>
<accession>A0A932MPW1</accession>
<dbReference type="InterPro" id="IPR029068">
    <property type="entry name" value="Glyas_Bleomycin-R_OHBP_Dase"/>
</dbReference>
<evidence type="ECO:0000313" key="2">
    <source>
        <dbReference type="EMBL" id="MBI3127526.1"/>
    </source>
</evidence>
<dbReference type="InterPro" id="IPR037523">
    <property type="entry name" value="VOC_core"/>
</dbReference>
<dbReference type="EMBL" id="JACPUR010000017">
    <property type="protein sequence ID" value="MBI3127526.1"/>
    <property type="molecule type" value="Genomic_DNA"/>
</dbReference>
<dbReference type="Proteomes" id="UP000782312">
    <property type="component" value="Unassembled WGS sequence"/>
</dbReference>
<organism evidence="2 3">
    <name type="scientific">Tectimicrobiota bacterium</name>
    <dbReference type="NCBI Taxonomy" id="2528274"/>
    <lineage>
        <taxon>Bacteria</taxon>
        <taxon>Pseudomonadati</taxon>
        <taxon>Nitrospinota/Tectimicrobiota group</taxon>
        <taxon>Candidatus Tectimicrobiota</taxon>
    </lineage>
</organism>
<reference evidence="2" key="1">
    <citation type="submission" date="2020-07" db="EMBL/GenBank/DDBJ databases">
        <title>Huge and variable diversity of episymbiotic CPR bacteria and DPANN archaea in groundwater ecosystems.</title>
        <authorList>
            <person name="He C.Y."/>
            <person name="Keren R."/>
            <person name="Whittaker M."/>
            <person name="Farag I.F."/>
            <person name="Doudna J."/>
            <person name="Cate J.H.D."/>
            <person name="Banfield J.F."/>
        </authorList>
    </citation>
    <scope>NUCLEOTIDE SEQUENCE</scope>
    <source>
        <strain evidence="2">NC_groundwater_763_Ag_S-0.2um_68_21</strain>
    </source>
</reference>
<feature type="domain" description="VOC" evidence="1">
    <location>
        <begin position="7"/>
        <end position="131"/>
    </location>
</feature>
<protein>
    <submittedName>
        <fullName evidence="2">VOC family protein</fullName>
    </submittedName>
</protein>
<dbReference type="AlphaFoldDB" id="A0A932MPW1"/>
<dbReference type="SUPFAM" id="SSF54593">
    <property type="entry name" value="Glyoxalase/Bleomycin resistance protein/Dihydroxybiphenyl dioxygenase"/>
    <property type="match status" value="1"/>
</dbReference>
<dbReference type="InterPro" id="IPR004360">
    <property type="entry name" value="Glyas_Fos-R_dOase_dom"/>
</dbReference>
<dbReference type="CDD" id="cd06587">
    <property type="entry name" value="VOC"/>
    <property type="match status" value="1"/>
</dbReference>
<comment type="caution">
    <text evidence="2">The sequence shown here is derived from an EMBL/GenBank/DDBJ whole genome shotgun (WGS) entry which is preliminary data.</text>
</comment>
<sequence length="132" mass="14440">MSDGNLSFDHIHVISQNPDASAKWFVEKLGGKVAASHEVRGAPQIYIDFGGAKVIVRGQRPGEAAKDKHTLEWGTDHFGFQVKGSLDFKAYCADLKGKGVKFTVEPTQFNPSTQIAFIEAPDGVVIELLQRK</sequence>